<dbReference type="EMBL" id="AL035708">
    <property type="protein sequence ID" value="CAB38906.1"/>
    <property type="molecule type" value="Genomic_DNA"/>
</dbReference>
<reference evidence="4" key="8">
    <citation type="submission" date="2016-05" db="EMBL/GenBank/DDBJ databases">
        <authorList>
            <person name="Krishnakumar V."/>
            <person name="Cheng C.-Y."/>
            <person name="Chan A.P."/>
            <person name="Schobel S."/>
            <person name="Kim M."/>
            <person name="Ferlanti E.S."/>
            <person name="Belyaeva I."/>
            <person name="Rosen B.D."/>
            <person name="Micklem G."/>
            <person name="Miller J.R."/>
            <person name="Vaughn M."/>
            <person name="Town C.D."/>
        </authorList>
    </citation>
    <scope>NUCLEOTIDE SEQUENCE</scope>
</reference>
<reference evidence="6" key="4">
    <citation type="submission" date="2000-03" db="EMBL/GenBank/DDBJ databases">
        <authorList>
            <person name="Murphy G."/>
            <person name="Ridley P."/>
            <person name="Hudson S."/>
            <person name="Mewes H.W."/>
            <person name="Lemcke K."/>
            <person name="Mayer K.F.X."/>
        </authorList>
    </citation>
    <scope>NUCLEOTIDE SEQUENCE</scope>
</reference>
<evidence type="ECO:0000313" key="3">
    <source>
        <dbReference type="EMBL" id="AAT71968.1"/>
    </source>
</evidence>
<keyword evidence="7" id="KW-1185">Reference proteome</keyword>
<reference evidence="2" key="5">
    <citation type="submission" date="2004-04" db="EMBL/GenBank/DDBJ databases">
        <title>Arabidopsis cDNA clones.</title>
        <authorList>
            <person name="Kim C.J."/>
            <person name="Chen H."/>
            <person name="Cheuk R."/>
            <person name="Shinn P."/>
            <person name="Ecker J.R."/>
        </authorList>
    </citation>
    <scope>NUCLEOTIDE SEQUENCE</scope>
</reference>
<reference evidence="4 7" key="1">
    <citation type="journal article" date="1999" name="Nature">
        <title>Sequence and analysis of chromosome 4 of the plant Arabidopsis thaliana.</title>
        <authorList>
            <consortium name="EU"/>
            <consortium name="CSHL and WU Arabidopsis Sequencing Project"/>
            <person name="Mayer K."/>
            <person name="Schuller C."/>
            <person name="Wambutt R."/>
            <person name="Murphy G."/>
            <person name="Volckaert G."/>
            <person name="Pohl T."/>
            <person name="Dusterhoft A."/>
            <person name="Stiekema W."/>
            <person name="Entian K.D."/>
            <person name="Terryn N."/>
            <person name="Harris B."/>
            <person name="Ansorge W."/>
            <person name="Brandt P."/>
            <person name="Grivell L."/>
            <person name="Rieger M."/>
            <person name="Weichselgartner M."/>
            <person name="de Simone V."/>
            <person name="Obermaier B."/>
            <person name="Mache R."/>
            <person name="Muller M."/>
            <person name="Kreis M."/>
            <person name="Delseny M."/>
            <person name="Puigdomenech P."/>
            <person name="Watson M."/>
            <person name="Schmidtheini T."/>
            <person name="Reichert B."/>
            <person name="Portatelle D."/>
            <person name="Perez-Alonso M."/>
            <person name="Boutry M."/>
            <person name="Bancroft I."/>
            <person name="Vos P."/>
            <person name="Hoheisel J."/>
            <person name="Zimmermann W."/>
            <person name="Wedler H."/>
            <person name="Ridley P."/>
            <person name="Langham S.A."/>
            <person name="McCullagh B."/>
            <person name="Bilham L."/>
            <person name="Robben J."/>
            <person name="Van der Schueren J."/>
            <person name="Grymonprez B."/>
            <person name="Chuang Y.J."/>
            <person name="Vandenbussche F."/>
            <person name="Braeken M."/>
            <person name="Weltjens I."/>
            <person name="Voet M."/>
            <person name="Bastiaens I."/>
            <person name="Aert R."/>
            <person name="Defoor E."/>
            <person name="Weitzenegger T."/>
            <person name="Bothe G."/>
            <person name="Ramsperger U."/>
            <person name="Hilbert H."/>
            <person name="Braun M."/>
            <person name="Holzer E."/>
            <person name="Brandt A."/>
            <person name="Peters S."/>
            <person name="van Staveren M."/>
            <person name="Dirske W."/>
            <person name="Mooijman P."/>
            <person name="Klein Lankhorst R."/>
            <person name="Rose M."/>
            <person name="Hauf J."/>
            <person name="Kotter P."/>
            <person name="Berneiser S."/>
            <person name="Hempel S."/>
            <person name="Feldpausch M."/>
            <person name="Lamberth S."/>
            <person name="Van den Daele H."/>
            <person name="De Keyser A."/>
            <person name="Buysshaert C."/>
            <person name="Gielen J."/>
            <person name="Villarroel R."/>
            <person name="De Clercq R."/>
            <person name="Van Montagu M."/>
            <person name="Rogers J."/>
            <person name="Cronin A."/>
            <person name="Quail M."/>
            <person name="Bray-Allen S."/>
            <person name="Clark L."/>
            <person name="Doggett J."/>
            <person name="Hall S."/>
            <person name="Kay M."/>
            <person name="Lennard N."/>
            <person name="McLay K."/>
            <person name="Mayes R."/>
            <person name="Pettett A."/>
            <person name="Rajandream M.A."/>
            <person name="Lyne M."/>
            <person name="Benes V."/>
            <person name="Rechmann S."/>
            <person name="Borkova D."/>
            <person name="Blocker H."/>
            <person name="Scharfe M."/>
            <person name="Grimm M."/>
            <person name="Lohnert T.H."/>
            <person name="Dose S."/>
            <person name="de Haan M."/>
            <person name="Maarse A."/>
            <person name="Schafer M."/>
            <person name="Muller-Auer S."/>
            <person name="Gabel C."/>
            <person name="Fuchs M."/>
            <person name="Fartmann B."/>
            <person name="Granderath K."/>
            <person name="Dauner D."/>
            <person name="Herzl A."/>
            <person name="Neumann S."/>
            <person name="Argiriou A."/>
            <person name="Vitale D."/>
            <person name="Liguori R."/>
            <person name="Piravandi E."/>
            <person name="Massenet O."/>
            <person name="Quigley F."/>
            <person name="Clabauld G."/>
            <person name="Mundlein A."/>
            <person name="Felber R."/>
            <person name="Schnabl S."/>
            <person name="Hiller R."/>
            <person name="Schmidt W."/>
            <person name="Lecharny A."/>
            <person name="Aubourg S."/>
            <person name="Chefdor F."/>
            <person name="Cooke R."/>
            <person name="Berger C."/>
            <person name="Montfort A."/>
            <person name="Casacuberta E."/>
            <person name="Gibbons T."/>
            <person name="Weber N."/>
            <person name="Vandenbol M."/>
            <person name="Bargues M."/>
            <person name="Terol J."/>
            <person name="Torres A."/>
            <person name="Perez-Perez A."/>
            <person name="Purnelle B."/>
            <person name="Bent E."/>
            <person name="Johnson S."/>
            <person name="Tacon D."/>
            <person name="Jesse T."/>
            <person name="Heijnen L."/>
            <person name="Schwarz S."/>
            <person name="Scholler P."/>
            <person name="Heber S."/>
            <person name="Francs P."/>
            <person name="Bielke C."/>
            <person name="Frishman D."/>
            <person name="Haase D."/>
            <person name="Lemcke K."/>
            <person name="Mewes H.W."/>
            <person name="Stocker S."/>
            <person name="Zaccaria P."/>
            <person name="Bevan M."/>
            <person name="Wilson R.K."/>
            <person name="de la Bastide M."/>
            <person name="Habermann K."/>
            <person name="Parnell L."/>
            <person name="Dedhia N."/>
            <person name="Gnoj L."/>
            <person name="Schutz K."/>
            <person name="Huang E."/>
            <person name="Spiegel L."/>
            <person name="Sehkon M."/>
            <person name="Murray J."/>
            <person name="Sheet P."/>
            <person name="Cordes M."/>
            <person name="Abu-Threideh J."/>
            <person name="Stoneking T."/>
            <person name="Kalicki J."/>
            <person name="Graves T."/>
            <person name="Harmon G."/>
            <person name="Edwards J."/>
            <person name="Latreille P."/>
            <person name="Courtney L."/>
            <person name="Cloud J."/>
            <person name="Abbott A."/>
            <person name="Scott K."/>
            <person name="Johnson D."/>
            <person name="Minx P."/>
            <person name="Bentley D."/>
            <person name="Fulton B."/>
            <person name="Miller N."/>
            <person name="Greco T."/>
            <person name="Kemp K."/>
            <person name="Kramer J."/>
            <person name="Fulton L."/>
            <person name="Mardis E."/>
            <person name="Dante M."/>
            <person name="Pepin K."/>
            <person name="Hillier L."/>
            <person name="Nelson J."/>
            <person name="Spieth J."/>
            <person name="Ryan E."/>
            <person name="Andrews S."/>
            <person name="Geisel C."/>
            <person name="Layman D."/>
            <person name="Du H."/>
            <person name="Ali J."/>
            <person name="Berghoff A."/>
            <person name="Jones K."/>
            <person name="Drone K."/>
            <person name="Cotton M."/>
            <person name="Joshu C."/>
            <person name="Antonoiu B."/>
            <person name="Zidanic M."/>
            <person name="Strong C."/>
            <person name="Sun H."/>
            <person name="Lamar B."/>
            <person name="Yordan C."/>
            <person name="Ma P."/>
            <person name="Zhong J."/>
            <person name="Preston R."/>
            <person name="Vil D."/>
            <person name="Shekher M."/>
            <person name="Matero A."/>
            <person name="Shah R."/>
            <person name="Swaby I.K."/>
            <person name="O'Shaughnessy A."/>
            <person name="Rodriguez M."/>
            <person name="Hoffmann J."/>
            <person name="Till S."/>
            <person name="Granat S."/>
            <person name="Shohdy N."/>
            <person name="Hasegawa A."/>
            <person name="Hameed A."/>
            <person name="Lodhi M."/>
            <person name="Johnson A."/>
            <person name="Chen E."/>
            <person name="Marra M."/>
            <person name="Martienssen R."/>
            <person name="McCombie W.R."/>
        </authorList>
    </citation>
    <scope>NUCLEOTIDE SEQUENCE [LARGE SCALE GENOMIC DNA]</scope>
    <source>
        <strain evidence="7">cv. Columbia</strain>
    </source>
</reference>
<sequence length="116" mass="13411">MYIAHIFRVSVAHLQFFNGPTTKNWAEPYQSIETSDTQSHITWQALIGRPFIFVEKKFLLFLSKKFSLVGNFPIPSNFADQFSSVSIPSESLPFSRKSFSDHHPWLPLISMESSWE</sequence>
<accession>Q9SMR1</accession>
<dbReference type="Proteomes" id="UP000006548">
    <property type="component" value="Chromosome 4"/>
</dbReference>
<dbReference type="TAIR" id="AT4G39930"/>
<dbReference type="EMBL" id="CP002687">
    <property type="protein sequence ID" value="AEE87140.1"/>
    <property type="molecule type" value="Genomic_DNA"/>
</dbReference>
<evidence type="ECO:0000313" key="2">
    <source>
        <dbReference type="EMBL" id="AAS99661.1"/>
    </source>
</evidence>
<reference evidence="5" key="2">
    <citation type="submission" date="1999-03" db="EMBL/GenBank/DDBJ databases">
        <authorList>
            <person name="Bevan M."/>
            <person name="Murphy G."/>
            <person name="Ridley P."/>
            <person name="Hudson S."/>
            <person name="Bancroft I."/>
            <person name="Mewes H.W."/>
            <person name="Mayer K.F.X."/>
            <person name="Lemcke K."/>
            <person name="Schueller C."/>
        </authorList>
    </citation>
    <scope>NUCLEOTIDE SEQUENCE</scope>
</reference>
<dbReference type="PIR" id="T06099">
    <property type="entry name" value="T06099"/>
</dbReference>
<dbReference type="Araport" id="AT4G39930"/>
<dbReference type="HOGENOM" id="CLU_2100250_0_0_1"/>
<name>Q9SMR1_ARATH</name>
<dbReference type="PaxDb" id="3702-AT4G39930.1"/>
<dbReference type="GeneID" id="830152"/>
<dbReference type="EMBL" id="AL161596">
    <property type="protein sequence ID" value="CAB80656.1"/>
    <property type="molecule type" value="Genomic_DNA"/>
</dbReference>
<dbReference type="AlphaFoldDB" id="Q9SMR1"/>
<reference evidence="7" key="9">
    <citation type="journal article" date="2017" name="Plant J.">
        <title>Araport11: a complete reannotation of the Arabidopsis thaliana reference genome.</title>
        <authorList>
            <person name="Cheng C.Y."/>
            <person name="Krishnakumar V."/>
            <person name="Chan A.P."/>
            <person name="Thibaud-Nissen F."/>
            <person name="Schobel S."/>
            <person name="Town C.D."/>
        </authorList>
    </citation>
    <scope>GENOME REANNOTATION</scope>
    <source>
        <strain evidence="7">cv. Columbia</strain>
    </source>
</reference>
<evidence type="ECO:0000313" key="1">
    <source>
        <dbReference type="Araport" id="AT4G39930"/>
    </source>
</evidence>
<dbReference type="KEGG" id="ath:AT4G39930"/>
<organism evidence="5">
    <name type="scientific">Arabidopsis thaliana</name>
    <name type="common">Mouse-ear cress</name>
    <dbReference type="NCBI Taxonomy" id="3702"/>
    <lineage>
        <taxon>Eukaryota</taxon>
        <taxon>Viridiplantae</taxon>
        <taxon>Streptophyta</taxon>
        <taxon>Embryophyta</taxon>
        <taxon>Tracheophyta</taxon>
        <taxon>Spermatophyta</taxon>
        <taxon>Magnoliopsida</taxon>
        <taxon>eudicotyledons</taxon>
        <taxon>Gunneridae</taxon>
        <taxon>Pentapetalae</taxon>
        <taxon>rosids</taxon>
        <taxon>malvids</taxon>
        <taxon>Brassicales</taxon>
        <taxon>Brassicaceae</taxon>
        <taxon>Camelineae</taxon>
        <taxon>Arabidopsis</taxon>
    </lineage>
</organism>
<gene>
    <name evidence="1 4" type="ordered locus">At4g39930</name>
    <name evidence="5" type="ORF">T5J17.100</name>
    <name evidence="4" type="ORF">T5J17_100</name>
</gene>
<reference evidence="5" key="3">
    <citation type="submission" date="1999-09" db="EMBL/GenBank/DDBJ databases">
        <authorList>
            <person name="EU Arabidopsis sequencing project"/>
        </authorList>
    </citation>
    <scope>NUCLEOTIDE SEQUENCE</scope>
</reference>
<reference evidence="3" key="6">
    <citation type="submission" date="2004-07" db="EMBL/GenBank/DDBJ databases">
        <title>Arabidopsis ORF clones.</title>
        <authorList>
            <person name="Cheuk R."/>
            <person name="Chen H."/>
            <person name="Kim C.J."/>
            <person name="Shinn P."/>
            <person name="Ecker J.R."/>
        </authorList>
    </citation>
    <scope>NUCLEOTIDE SEQUENCE</scope>
</reference>
<evidence type="ECO:0000313" key="4">
    <source>
        <dbReference type="EMBL" id="AEE87140.1"/>
    </source>
</evidence>
<evidence type="ECO:0000313" key="7">
    <source>
        <dbReference type="Proteomes" id="UP000006548"/>
    </source>
</evidence>
<proteinExistence type="evidence at transcript level"/>
<protein>
    <submittedName>
        <fullName evidence="2">At4g39930</fullName>
    </submittedName>
</protein>
<evidence type="ECO:0000313" key="5">
    <source>
        <dbReference type="EMBL" id="CAB38906.1"/>
    </source>
</evidence>
<reference evidence="4" key="7">
    <citation type="submission" date="2011-02" db="EMBL/GenBank/DDBJ databases">
        <authorList>
            <consortium name="TAIR"/>
            <person name="Swarbreck D."/>
            <person name="Lamesch P."/>
            <person name="Wilks C."/>
            <person name="Huala E."/>
        </authorList>
    </citation>
    <scope>NUCLEOTIDE SEQUENCE</scope>
</reference>
<dbReference type="EMBL" id="BT012517">
    <property type="protein sequence ID" value="AAS99661.1"/>
    <property type="molecule type" value="mRNA"/>
</dbReference>
<dbReference type="EMBL" id="CP002687">
    <property type="protein sequence ID" value="AEE87141.1"/>
    <property type="molecule type" value="Genomic_DNA"/>
</dbReference>
<dbReference type="EMBL" id="BT015096">
    <property type="protein sequence ID" value="AAT71968.1"/>
    <property type="molecule type" value="mRNA"/>
</dbReference>
<evidence type="ECO:0000313" key="6">
    <source>
        <dbReference type="EMBL" id="CAB80656.1"/>
    </source>
</evidence>